<dbReference type="EMBL" id="AVOT02011897">
    <property type="protein sequence ID" value="MBW0493063.1"/>
    <property type="molecule type" value="Genomic_DNA"/>
</dbReference>
<dbReference type="Pfam" id="PF10342">
    <property type="entry name" value="Kre9_KNH"/>
    <property type="match status" value="1"/>
</dbReference>
<dbReference type="PANTHER" id="PTHR35185">
    <property type="entry name" value="SERINE/THREONINE-RICH PROTEIN ADG2-RELATED"/>
    <property type="match status" value="1"/>
</dbReference>
<evidence type="ECO:0000313" key="5">
    <source>
        <dbReference type="EMBL" id="MBW0493063.1"/>
    </source>
</evidence>
<protein>
    <recommendedName>
        <fullName evidence="4">Yeast cell wall synthesis Kre9/Knh1-like N-terminal domain-containing protein</fullName>
    </recommendedName>
</protein>
<organism evidence="5 6">
    <name type="scientific">Austropuccinia psidii MF-1</name>
    <dbReference type="NCBI Taxonomy" id="1389203"/>
    <lineage>
        <taxon>Eukaryota</taxon>
        <taxon>Fungi</taxon>
        <taxon>Dikarya</taxon>
        <taxon>Basidiomycota</taxon>
        <taxon>Pucciniomycotina</taxon>
        <taxon>Pucciniomycetes</taxon>
        <taxon>Pucciniales</taxon>
        <taxon>Sphaerophragmiaceae</taxon>
        <taxon>Austropuccinia</taxon>
    </lineage>
</organism>
<evidence type="ECO:0000256" key="3">
    <source>
        <dbReference type="SAM" id="SignalP"/>
    </source>
</evidence>
<proteinExistence type="predicted"/>
<reference evidence="5" key="1">
    <citation type="submission" date="2021-03" db="EMBL/GenBank/DDBJ databases">
        <title>Draft genome sequence of rust myrtle Austropuccinia psidii MF-1, a brazilian biotype.</title>
        <authorList>
            <person name="Quecine M.C."/>
            <person name="Pachon D.M.R."/>
            <person name="Bonatelli M.L."/>
            <person name="Correr F.H."/>
            <person name="Franceschini L.M."/>
            <person name="Leite T.F."/>
            <person name="Margarido G.R.A."/>
            <person name="Almeida C.A."/>
            <person name="Ferrarezi J.A."/>
            <person name="Labate C.A."/>
        </authorList>
    </citation>
    <scope>NUCLEOTIDE SEQUENCE</scope>
    <source>
        <strain evidence="5">MF-1</strain>
    </source>
</reference>
<evidence type="ECO:0000259" key="4">
    <source>
        <dbReference type="Pfam" id="PF10342"/>
    </source>
</evidence>
<keyword evidence="6" id="KW-1185">Reference proteome</keyword>
<keyword evidence="1 3" id="KW-0732">Signal</keyword>
<accession>A0A9Q3D2A2</accession>
<feature type="domain" description="Yeast cell wall synthesis Kre9/Knh1-like N-terminal" evidence="4">
    <location>
        <begin position="28"/>
        <end position="119"/>
    </location>
</feature>
<evidence type="ECO:0000256" key="1">
    <source>
        <dbReference type="ARBA" id="ARBA00022729"/>
    </source>
</evidence>
<evidence type="ECO:0000256" key="2">
    <source>
        <dbReference type="SAM" id="MobiDB-lite"/>
    </source>
</evidence>
<dbReference type="InterPro" id="IPR018466">
    <property type="entry name" value="Kre9/Knh1-like_N"/>
</dbReference>
<sequence length="215" mass="22186">MIPLTSFGLFGALIILKSSVWAIQVTAPIDGADWNLTAPNEVSWASTPGDPTSFTIDLVNMDPNCYPTGMTKVLKQNVSAADGTYKTTDIQGVKSCGGYQINLVSLNGGILAQSVRFNITTTSSSMTNGTNTTSSSASTSLTGSSVGNSSTSLPSSSSSSPQTNTTSRSSQVPNSSASGRASTSAAPLTSRPPARRAFIYFTIISLSLSVFLTSS</sequence>
<feature type="region of interest" description="Disordered" evidence="2">
    <location>
        <begin position="122"/>
        <end position="189"/>
    </location>
</feature>
<dbReference type="InterPro" id="IPR052479">
    <property type="entry name" value="GPI-anchor_Adhesion_Reg"/>
</dbReference>
<dbReference type="PANTHER" id="PTHR35185:SF1">
    <property type="entry name" value="UPF0619 GPI-ANCHORED MEMBRANE PROTEIN C1322.10"/>
    <property type="match status" value="1"/>
</dbReference>
<dbReference type="OrthoDB" id="2506852at2759"/>
<feature type="compositionally biased region" description="Low complexity" evidence="2">
    <location>
        <begin position="122"/>
        <end position="186"/>
    </location>
</feature>
<dbReference type="AlphaFoldDB" id="A0A9Q3D2A2"/>
<comment type="caution">
    <text evidence="5">The sequence shown here is derived from an EMBL/GenBank/DDBJ whole genome shotgun (WGS) entry which is preliminary data.</text>
</comment>
<evidence type="ECO:0000313" key="6">
    <source>
        <dbReference type="Proteomes" id="UP000765509"/>
    </source>
</evidence>
<name>A0A9Q3D2A2_9BASI</name>
<feature type="signal peptide" evidence="3">
    <location>
        <begin position="1"/>
        <end position="22"/>
    </location>
</feature>
<dbReference type="Proteomes" id="UP000765509">
    <property type="component" value="Unassembled WGS sequence"/>
</dbReference>
<feature type="chain" id="PRO_5040329125" description="Yeast cell wall synthesis Kre9/Knh1-like N-terminal domain-containing protein" evidence="3">
    <location>
        <begin position="23"/>
        <end position="215"/>
    </location>
</feature>
<gene>
    <name evidence="5" type="ORF">O181_032778</name>
</gene>